<feature type="compositionally biased region" description="Basic and acidic residues" evidence="6">
    <location>
        <begin position="10"/>
        <end position="23"/>
    </location>
</feature>
<feature type="transmembrane region" description="Helical" evidence="7">
    <location>
        <begin position="167"/>
        <end position="187"/>
    </location>
</feature>
<feature type="transmembrane region" description="Helical" evidence="7">
    <location>
        <begin position="255"/>
        <end position="277"/>
    </location>
</feature>
<comment type="subcellular location">
    <subcellularLocation>
        <location evidence="1">Membrane</location>
        <topology evidence="1">Multi-pass membrane protein</topology>
    </subcellularLocation>
</comment>
<keyword evidence="2 7" id="KW-0812">Transmembrane</keyword>
<keyword evidence="3 7" id="KW-1133">Transmembrane helix</keyword>
<feature type="domain" description="VTT" evidence="8">
    <location>
        <begin position="188"/>
        <end position="306"/>
    </location>
</feature>
<organism evidence="9">
    <name type="scientific">Guillardia theta</name>
    <name type="common">Cryptophyte</name>
    <name type="synonym">Cryptomonas phi</name>
    <dbReference type="NCBI Taxonomy" id="55529"/>
    <lineage>
        <taxon>Eukaryota</taxon>
        <taxon>Cryptophyceae</taxon>
        <taxon>Pyrenomonadales</taxon>
        <taxon>Geminigeraceae</taxon>
        <taxon>Guillardia</taxon>
    </lineage>
</organism>
<evidence type="ECO:0000256" key="7">
    <source>
        <dbReference type="SAM" id="Phobius"/>
    </source>
</evidence>
<dbReference type="PANTHER" id="PTHR43220">
    <property type="match status" value="1"/>
</dbReference>
<dbReference type="PANTHER" id="PTHR43220:SF18">
    <property type="entry name" value="TRANSMEMBRANE PROTEIN 41B"/>
    <property type="match status" value="1"/>
</dbReference>
<comment type="similarity">
    <text evidence="5">Belongs to the TMEM41 family.</text>
</comment>
<gene>
    <name evidence="9" type="ORF">GTHE00462_LOCUS27832</name>
</gene>
<feature type="region of interest" description="Disordered" evidence="6">
    <location>
        <begin position="69"/>
        <end position="92"/>
    </location>
</feature>
<evidence type="ECO:0000256" key="6">
    <source>
        <dbReference type="SAM" id="MobiDB-lite"/>
    </source>
</evidence>
<dbReference type="GO" id="GO:0016020">
    <property type="term" value="C:membrane"/>
    <property type="evidence" value="ECO:0007669"/>
    <property type="project" value="UniProtKB-SubCell"/>
</dbReference>
<dbReference type="EMBL" id="HBKN01035663">
    <property type="protein sequence ID" value="CAE2321911.1"/>
    <property type="molecule type" value="Transcribed_RNA"/>
</dbReference>
<feature type="transmembrane region" description="Helical" evidence="7">
    <location>
        <begin position="199"/>
        <end position="225"/>
    </location>
</feature>
<dbReference type="Pfam" id="PF09335">
    <property type="entry name" value="VTT_dom"/>
    <property type="match status" value="1"/>
</dbReference>
<name>A0A7S4U650_GUITH</name>
<evidence type="ECO:0000259" key="8">
    <source>
        <dbReference type="Pfam" id="PF09335"/>
    </source>
</evidence>
<feature type="transmembrane region" description="Helical" evidence="7">
    <location>
        <begin position="114"/>
        <end position="136"/>
    </location>
</feature>
<feature type="transmembrane region" description="Helical" evidence="7">
    <location>
        <begin position="323"/>
        <end position="340"/>
    </location>
</feature>
<keyword evidence="4 7" id="KW-0472">Membrane</keyword>
<dbReference type="InterPro" id="IPR032816">
    <property type="entry name" value="VTT_dom"/>
</dbReference>
<sequence>MGKLFVVQRKMHEDARERSKADEGGNNTAVNRKPSPAHASEGRGDVEMSRLSIGEATDRLGQIGEAHENGMECDEEDERSQFLPNSMSSSRRGMMSRVSGTIAMIIRHGCGRQVLVLVILSTACWIVISFFVLPVMDAKDRARLKVPESLSEVQEMYGMLGEYKTKHYWAILIGFAMAYLIKMVLALPGSPLFNLLGGALFGVPVGFIVCMACTSIGTALCYVFFQTFGGPVVRWLLLEQLVRLDEAVRHHRRRLFYYLTVIRIFPITPNFFINLAAPLIRLPLVPHVASATIGLAPITFLTVQAGMTLSSLESLKDAVDRRILITLGGLAIFASIPLLFRRSVERSLESLSDTEPVVVPEVLRADSSI</sequence>
<proteinExistence type="inferred from homology"/>
<dbReference type="GO" id="GO:0000045">
    <property type="term" value="P:autophagosome assembly"/>
    <property type="evidence" value="ECO:0007669"/>
    <property type="project" value="TreeGrafter"/>
</dbReference>
<dbReference type="InterPro" id="IPR045014">
    <property type="entry name" value="TM41A/B"/>
</dbReference>
<dbReference type="AlphaFoldDB" id="A0A7S4U650"/>
<feature type="transmembrane region" description="Helical" evidence="7">
    <location>
        <begin position="284"/>
        <end position="303"/>
    </location>
</feature>
<evidence type="ECO:0000256" key="4">
    <source>
        <dbReference type="ARBA" id="ARBA00023136"/>
    </source>
</evidence>
<evidence type="ECO:0000313" key="9">
    <source>
        <dbReference type="EMBL" id="CAE2321911.1"/>
    </source>
</evidence>
<reference evidence="9" key="1">
    <citation type="submission" date="2021-01" db="EMBL/GenBank/DDBJ databases">
        <authorList>
            <person name="Corre E."/>
            <person name="Pelletier E."/>
            <person name="Niang G."/>
            <person name="Scheremetjew M."/>
            <person name="Finn R."/>
            <person name="Kale V."/>
            <person name="Holt S."/>
            <person name="Cochrane G."/>
            <person name="Meng A."/>
            <person name="Brown T."/>
            <person name="Cohen L."/>
        </authorList>
    </citation>
    <scope>NUCLEOTIDE SEQUENCE</scope>
    <source>
        <strain evidence="9">CCMP 2712</strain>
    </source>
</reference>
<accession>A0A7S4U650</accession>
<feature type="region of interest" description="Disordered" evidence="6">
    <location>
        <begin position="1"/>
        <end position="46"/>
    </location>
</feature>
<evidence type="ECO:0000256" key="2">
    <source>
        <dbReference type="ARBA" id="ARBA00022692"/>
    </source>
</evidence>
<evidence type="ECO:0000256" key="1">
    <source>
        <dbReference type="ARBA" id="ARBA00004141"/>
    </source>
</evidence>
<evidence type="ECO:0000256" key="5">
    <source>
        <dbReference type="ARBA" id="ARBA00025797"/>
    </source>
</evidence>
<protein>
    <recommendedName>
        <fullName evidence="8">VTT domain-containing protein</fullName>
    </recommendedName>
</protein>
<evidence type="ECO:0000256" key="3">
    <source>
        <dbReference type="ARBA" id="ARBA00022989"/>
    </source>
</evidence>